<name>A0ABU0NFE7_9MOLU</name>
<dbReference type="Proteomes" id="UP001236620">
    <property type="component" value="Unassembled WGS sequence"/>
</dbReference>
<feature type="transmembrane region" description="Helical" evidence="2">
    <location>
        <begin position="21"/>
        <end position="44"/>
    </location>
</feature>
<evidence type="ECO:0000313" key="3">
    <source>
        <dbReference type="EMBL" id="MDQ0567852.1"/>
    </source>
</evidence>
<dbReference type="NCBIfam" id="NF046003">
    <property type="entry name" value="DxFTY_mem_plasm"/>
    <property type="match status" value="1"/>
</dbReference>
<evidence type="ECO:0000313" key="4">
    <source>
        <dbReference type="Proteomes" id="UP001236620"/>
    </source>
</evidence>
<accession>A0ABU0NFE7</accession>
<proteinExistence type="predicted"/>
<keyword evidence="2" id="KW-1133">Transmembrane helix</keyword>
<feature type="transmembrane region" description="Helical" evidence="2">
    <location>
        <begin position="64"/>
        <end position="88"/>
    </location>
</feature>
<keyword evidence="2" id="KW-0812">Transmembrane</keyword>
<dbReference type="RefSeq" id="WP_307444887.1">
    <property type="nucleotide sequence ID" value="NZ_JAUSWP010000004.1"/>
</dbReference>
<comment type="caution">
    <text evidence="3">The sequence shown here is derived from an EMBL/GenBank/DDBJ whole genome shotgun (WGS) entry which is preliminary data.</text>
</comment>
<gene>
    <name evidence="3" type="ORF">J2Z63_000498</name>
</gene>
<keyword evidence="4" id="KW-1185">Reference proteome</keyword>
<protein>
    <recommendedName>
        <fullName evidence="5">Transmembrane protein</fullName>
    </recommendedName>
</protein>
<evidence type="ECO:0008006" key="5">
    <source>
        <dbReference type="Google" id="ProtNLM"/>
    </source>
</evidence>
<feature type="transmembrane region" description="Helical" evidence="2">
    <location>
        <begin position="131"/>
        <end position="151"/>
    </location>
</feature>
<feature type="coiled-coil region" evidence="1">
    <location>
        <begin position="178"/>
        <end position="212"/>
    </location>
</feature>
<keyword evidence="2" id="KW-0472">Membrane</keyword>
<feature type="transmembrane region" description="Helical" evidence="2">
    <location>
        <begin position="95"/>
        <end position="111"/>
    </location>
</feature>
<sequence>MQKQQKQRLLNEIKFQNSRTPIWINFLVQILTVISLFLVILFLVGGDLQNFNFNYYKKLGKLAYLYLALICLAYLIIVTFINWILIWFNVLKSDALSYCLGLAMLCVSIIYTGDLMYNWNVSYTVKSLVRFAIAIVSGLFGVIIGTLLSMLQRNKEYQIEEENKIILLAYQNGEIIPTKKQLRAIKKLEYKYKKEQEELELIEFKNNLYKNKNTNQ</sequence>
<dbReference type="EMBL" id="JAUSWP010000004">
    <property type="protein sequence ID" value="MDQ0567852.1"/>
    <property type="molecule type" value="Genomic_DNA"/>
</dbReference>
<evidence type="ECO:0000256" key="2">
    <source>
        <dbReference type="SAM" id="Phobius"/>
    </source>
</evidence>
<evidence type="ECO:0000256" key="1">
    <source>
        <dbReference type="SAM" id="Coils"/>
    </source>
</evidence>
<reference evidence="3" key="1">
    <citation type="submission" date="2023-07" db="EMBL/GenBank/DDBJ databases">
        <title>Genomic Encyclopedia of Type Strains, Phase IV (KMG-IV): sequencing the most valuable type-strain genomes for metagenomic binning, comparative biology and taxonomic classification.</title>
        <authorList>
            <person name="Goeker M."/>
        </authorList>
    </citation>
    <scope>NUCLEOTIDE SEQUENCE [LARGE SCALE GENOMIC DNA]</scope>
    <source>
        <strain evidence="3">DSM 22019</strain>
    </source>
</reference>
<organism evidence="3 4">
    <name type="scientific">Mycoplasma yeatsii</name>
    <dbReference type="NCBI Taxonomy" id="51365"/>
    <lineage>
        <taxon>Bacteria</taxon>
        <taxon>Bacillati</taxon>
        <taxon>Mycoplasmatota</taxon>
        <taxon>Mollicutes</taxon>
        <taxon>Mycoplasmataceae</taxon>
        <taxon>Mycoplasma</taxon>
    </lineage>
</organism>
<keyword evidence="1" id="KW-0175">Coiled coil</keyword>